<accession>O96728</accession>
<name>O96728_LUTLO</name>
<dbReference type="EMBL" id="AJ006939">
    <property type="protein sequence ID" value="CAA07338.1"/>
    <property type="molecule type" value="Genomic_DNA"/>
</dbReference>
<organism evidence="2">
    <name type="scientific">Lutzomyia longipalpis</name>
    <name type="common">Sand fly</name>
    <dbReference type="NCBI Taxonomy" id="7200"/>
    <lineage>
        <taxon>Eukaryota</taxon>
        <taxon>Metazoa</taxon>
        <taxon>Ecdysozoa</taxon>
        <taxon>Arthropoda</taxon>
        <taxon>Hexapoda</taxon>
        <taxon>Insecta</taxon>
        <taxon>Pterygota</taxon>
        <taxon>Neoptera</taxon>
        <taxon>Endopterygota</taxon>
        <taxon>Diptera</taxon>
        <taxon>Nematocera</taxon>
        <taxon>Psychodoidea</taxon>
        <taxon>Psychodidae</taxon>
        <taxon>Lutzomyia</taxon>
        <taxon>Lutzomyia</taxon>
    </lineage>
</organism>
<dbReference type="AlphaFoldDB" id="O96728"/>
<evidence type="ECO:0000313" key="2">
    <source>
        <dbReference type="EMBL" id="CAA07338.1"/>
    </source>
</evidence>
<feature type="non-terminal residue" evidence="2">
    <location>
        <position position="1"/>
    </location>
</feature>
<sequence length="72" mass="7996">VFSKIFEKVLKSRLENFLNSINFFCGNQYGFTPGRSTEDALITFVNHVSLAANNGKCVSAVFLDLTKAFDTV</sequence>
<protein>
    <submittedName>
        <fullName evidence="2">Non-LTR retrotransposon type 2</fullName>
    </submittedName>
</protein>
<evidence type="ECO:0000259" key="1">
    <source>
        <dbReference type="Pfam" id="PF00078"/>
    </source>
</evidence>
<feature type="domain" description="Reverse transcriptase" evidence="1">
    <location>
        <begin position="3"/>
        <end position="72"/>
    </location>
</feature>
<proteinExistence type="predicted"/>
<feature type="non-terminal residue" evidence="2">
    <location>
        <position position="72"/>
    </location>
</feature>
<dbReference type="Pfam" id="PF00078">
    <property type="entry name" value="RVT_1"/>
    <property type="match status" value="1"/>
</dbReference>
<dbReference type="InterPro" id="IPR000477">
    <property type="entry name" value="RT_dom"/>
</dbReference>
<reference evidence="2" key="1">
    <citation type="submission" date="1998-06" db="EMBL/GenBank/DDBJ databases">
        <authorList>
            <person name="Wright C."/>
        </authorList>
    </citation>
    <scope>NUCLEOTIDE SEQUENCE</scope>
    <source>
        <strain evidence="2">Sobral one spot</strain>
    </source>
</reference>